<organism evidence="2 3">
    <name type="scientific">Phytophthora fragariaefolia</name>
    <dbReference type="NCBI Taxonomy" id="1490495"/>
    <lineage>
        <taxon>Eukaryota</taxon>
        <taxon>Sar</taxon>
        <taxon>Stramenopiles</taxon>
        <taxon>Oomycota</taxon>
        <taxon>Peronosporomycetes</taxon>
        <taxon>Peronosporales</taxon>
        <taxon>Peronosporaceae</taxon>
        <taxon>Phytophthora</taxon>
    </lineage>
</organism>
<evidence type="ECO:0000313" key="3">
    <source>
        <dbReference type="Proteomes" id="UP001165121"/>
    </source>
</evidence>
<accession>A0A9W6YD14</accession>
<proteinExistence type="predicted"/>
<name>A0A9W6YD14_9STRA</name>
<reference evidence="2" key="1">
    <citation type="submission" date="2023-04" db="EMBL/GenBank/DDBJ databases">
        <title>Phytophthora fragariaefolia NBRC 109709.</title>
        <authorList>
            <person name="Ichikawa N."/>
            <person name="Sato H."/>
            <person name="Tonouchi N."/>
        </authorList>
    </citation>
    <scope>NUCLEOTIDE SEQUENCE</scope>
    <source>
        <strain evidence="2">NBRC 109709</strain>
    </source>
</reference>
<evidence type="ECO:0000256" key="1">
    <source>
        <dbReference type="SAM" id="MobiDB-lite"/>
    </source>
</evidence>
<dbReference type="AlphaFoldDB" id="A0A9W6YD14"/>
<keyword evidence="3" id="KW-1185">Reference proteome</keyword>
<protein>
    <submittedName>
        <fullName evidence="2">Unnamed protein product</fullName>
    </submittedName>
</protein>
<feature type="region of interest" description="Disordered" evidence="1">
    <location>
        <begin position="60"/>
        <end position="102"/>
    </location>
</feature>
<evidence type="ECO:0000313" key="2">
    <source>
        <dbReference type="EMBL" id="GMF59893.1"/>
    </source>
</evidence>
<dbReference type="Proteomes" id="UP001165121">
    <property type="component" value="Unassembled WGS sequence"/>
</dbReference>
<gene>
    <name evidence="2" type="ORF">Pfra01_002597200</name>
</gene>
<comment type="caution">
    <text evidence="2">The sequence shown here is derived from an EMBL/GenBank/DDBJ whole genome shotgun (WGS) entry which is preliminary data.</text>
</comment>
<sequence>MSVEQQAICEVGLPLPCPLDDIENSWEPIKKLHEDIRIKLQHYMDELADDDLSAYKATLTPGINIKPKSSTTPSIALSRPQTKKTRGSGTARGNKTRQRNYG</sequence>
<dbReference type="EMBL" id="BSXT01005148">
    <property type="protein sequence ID" value="GMF59893.1"/>
    <property type="molecule type" value="Genomic_DNA"/>
</dbReference>